<sequence length="90" mass="10079">MGRGIKVSNELLYIILSTRSQLIPKSDVTEGGVSGPRPQFAAGLLRFRIKWTPRTLLCLLDVLISGNDILDFCYLVHEWARGIGECGRLY</sequence>
<evidence type="ECO:0000313" key="2">
    <source>
        <dbReference type="Proteomes" id="UP000886998"/>
    </source>
</evidence>
<dbReference type="AlphaFoldDB" id="A0A8X7CTN4"/>
<name>A0A8X7CTN4_9ARAC</name>
<gene>
    <name evidence="1" type="ORF">TNIN_51601</name>
</gene>
<dbReference type="Proteomes" id="UP000886998">
    <property type="component" value="Unassembled WGS sequence"/>
</dbReference>
<comment type="caution">
    <text evidence="1">The sequence shown here is derived from an EMBL/GenBank/DDBJ whole genome shotgun (WGS) entry which is preliminary data.</text>
</comment>
<organism evidence="1 2">
    <name type="scientific">Trichonephila inaurata madagascariensis</name>
    <dbReference type="NCBI Taxonomy" id="2747483"/>
    <lineage>
        <taxon>Eukaryota</taxon>
        <taxon>Metazoa</taxon>
        <taxon>Ecdysozoa</taxon>
        <taxon>Arthropoda</taxon>
        <taxon>Chelicerata</taxon>
        <taxon>Arachnida</taxon>
        <taxon>Araneae</taxon>
        <taxon>Araneomorphae</taxon>
        <taxon>Entelegynae</taxon>
        <taxon>Araneoidea</taxon>
        <taxon>Nephilidae</taxon>
        <taxon>Trichonephila</taxon>
        <taxon>Trichonephila inaurata</taxon>
    </lineage>
</organism>
<dbReference type="EMBL" id="BMAV01022132">
    <property type="protein sequence ID" value="GFY76762.1"/>
    <property type="molecule type" value="Genomic_DNA"/>
</dbReference>
<protein>
    <submittedName>
        <fullName evidence="1">Uncharacterized protein</fullName>
    </submittedName>
</protein>
<evidence type="ECO:0000313" key="1">
    <source>
        <dbReference type="EMBL" id="GFY76762.1"/>
    </source>
</evidence>
<proteinExistence type="predicted"/>
<keyword evidence="2" id="KW-1185">Reference proteome</keyword>
<reference evidence="1" key="1">
    <citation type="submission" date="2020-08" db="EMBL/GenBank/DDBJ databases">
        <title>Multicomponent nature underlies the extraordinary mechanical properties of spider dragline silk.</title>
        <authorList>
            <person name="Kono N."/>
            <person name="Nakamura H."/>
            <person name="Mori M."/>
            <person name="Yoshida Y."/>
            <person name="Ohtoshi R."/>
            <person name="Malay A.D."/>
            <person name="Moran D.A.P."/>
            <person name="Tomita M."/>
            <person name="Numata K."/>
            <person name="Arakawa K."/>
        </authorList>
    </citation>
    <scope>NUCLEOTIDE SEQUENCE</scope>
</reference>
<accession>A0A8X7CTN4</accession>